<sequence>MWGEIERYKARNYPGGKRISFADLPEDCRKLVLCDYREIWRIAA</sequence>
<organism evidence="1">
    <name type="scientific">uncultured Caudovirales phage</name>
    <dbReference type="NCBI Taxonomy" id="2100421"/>
    <lineage>
        <taxon>Viruses</taxon>
        <taxon>Duplodnaviria</taxon>
        <taxon>Heunggongvirae</taxon>
        <taxon>Uroviricota</taxon>
        <taxon>Caudoviricetes</taxon>
        <taxon>Peduoviridae</taxon>
        <taxon>Maltschvirus</taxon>
        <taxon>Maltschvirus maltsch</taxon>
    </lineage>
</organism>
<protein>
    <submittedName>
        <fullName evidence="1">Uncharacterized protein</fullName>
    </submittedName>
</protein>
<name>A0A6J5NYG8_9CAUD</name>
<dbReference type="EMBL" id="LR796727">
    <property type="protein sequence ID" value="CAB4162005.1"/>
    <property type="molecule type" value="Genomic_DNA"/>
</dbReference>
<reference evidence="1" key="1">
    <citation type="submission" date="2020-04" db="EMBL/GenBank/DDBJ databases">
        <authorList>
            <person name="Chiriac C."/>
            <person name="Salcher M."/>
            <person name="Ghai R."/>
            <person name="Kavagutti S V."/>
        </authorList>
    </citation>
    <scope>NUCLEOTIDE SEQUENCE</scope>
</reference>
<proteinExistence type="predicted"/>
<accession>A0A6J5NYG8</accession>
<evidence type="ECO:0000313" key="1">
    <source>
        <dbReference type="EMBL" id="CAB4162005.1"/>
    </source>
</evidence>
<gene>
    <name evidence="1" type="ORF">UFOVP786_20</name>
</gene>